<gene>
    <name evidence="2" type="primary">fubp3</name>
    <name evidence="2" type="ORF">DAT39_011365</name>
</gene>
<protein>
    <submittedName>
        <fullName evidence="2">Far upstream element-binding protein 3</fullName>
    </submittedName>
</protein>
<dbReference type="AlphaFoldDB" id="A0A8J4U197"/>
<reference evidence="2" key="1">
    <citation type="submission" date="2020-07" db="EMBL/GenBank/DDBJ databases">
        <title>Clarias magur genome sequencing, assembly and annotation.</title>
        <authorList>
            <person name="Kushwaha B."/>
            <person name="Kumar R."/>
            <person name="Das P."/>
            <person name="Joshi C.G."/>
            <person name="Kumar D."/>
            <person name="Nagpure N.S."/>
            <person name="Pandey M."/>
            <person name="Agarwal S."/>
            <person name="Srivastava S."/>
            <person name="Singh M."/>
            <person name="Sahoo L."/>
            <person name="Jayasankar P."/>
            <person name="Meher P.K."/>
            <person name="Koringa P.G."/>
            <person name="Iquebal M.A."/>
            <person name="Das S.P."/>
            <person name="Bit A."/>
            <person name="Patnaik S."/>
            <person name="Patel N."/>
            <person name="Shah T.M."/>
            <person name="Hinsu A."/>
            <person name="Jena J.K."/>
        </authorList>
    </citation>
    <scope>NUCLEOTIDE SEQUENCE</scope>
    <source>
        <strain evidence="2">CIFAMagur01</strain>
        <tissue evidence="2">Testis</tissue>
    </source>
</reference>
<proteinExistence type="predicted"/>
<accession>A0A8J4U197</accession>
<feature type="compositionally biased region" description="Basic and acidic residues" evidence="1">
    <location>
        <begin position="1"/>
        <end position="15"/>
    </location>
</feature>
<keyword evidence="3" id="KW-1185">Reference proteome</keyword>
<evidence type="ECO:0000313" key="2">
    <source>
        <dbReference type="EMBL" id="KAF5898913.1"/>
    </source>
</evidence>
<dbReference type="EMBL" id="QNUK01000184">
    <property type="protein sequence ID" value="KAF5898913.1"/>
    <property type="molecule type" value="Genomic_DNA"/>
</dbReference>
<comment type="caution">
    <text evidence="2">The sequence shown here is derived from an EMBL/GenBank/DDBJ whole genome shotgun (WGS) entry which is preliminary data.</text>
</comment>
<evidence type="ECO:0000256" key="1">
    <source>
        <dbReference type="SAM" id="MobiDB-lite"/>
    </source>
</evidence>
<name>A0A8J4U197_CLAMG</name>
<dbReference type="Proteomes" id="UP000727407">
    <property type="component" value="Unassembled WGS sequence"/>
</dbReference>
<organism evidence="2 3">
    <name type="scientific">Clarias magur</name>
    <name type="common">Asian catfish</name>
    <name type="synonym">Macropteronotus magur</name>
    <dbReference type="NCBI Taxonomy" id="1594786"/>
    <lineage>
        <taxon>Eukaryota</taxon>
        <taxon>Metazoa</taxon>
        <taxon>Chordata</taxon>
        <taxon>Craniata</taxon>
        <taxon>Vertebrata</taxon>
        <taxon>Euteleostomi</taxon>
        <taxon>Actinopterygii</taxon>
        <taxon>Neopterygii</taxon>
        <taxon>Teleostei</taxon>
        <taxon>Ostariophysi</taxon>
        <taxon>Siluriformes</taxon>
        <taxon>Clariidae</taxon>
        <taxon>Clarias</taxon>
    </lineage>
</organism>
<feature type="region of interest" description="Disordered" evidence="1">
    <location>
        <begin position="1"/>
        <end position="50"/>
    </location>
</feature>
<sequence>MQAERCAADSLRDFHTSSGKKPLSQPPYPKPHPTLPPRPCLRPPRHSGEL</sequence>
<evidence type="ECO:0000313" key="3">
    <source>
        <dbReference type="Proteomes" id="UP000727407"/>
    </source>
</evidence>
<feature type="compositionally biased region" description="Pro residues" evidence="1">
    <location>
        <begin position="24"/>
        <end position="42"/>
    </location>
</feature>